<comment type="caution">
    <text evidence="3">The sequence shown here is derived from an EMBL/GenBank/DDBJ whole genome shotgun (WGS) entry which is preliminary data.</text>
</comment>
<keyword evidence="1" id="KW-1133">Transmembrane helix</keyword>
<evidence type="ECO:0000256" key="1">
    <source>
        <dbReference type="SAM" id="Phobius"/>
    </source>
</evidence>
<reference evidence="3 4" key="1">
    <citation type="submission" date="2018-08" db="EMBL/GenBank/DDBJ databases">
        <title>A genome reference for cultivated species of the human gut microbiota.</title>
        <authorList>
            <person name="Zou Y."/>
            <person name="Xue W."/>
            <person name="Luo G."/>
        </authorList>
    </citation>
    <scope>NUCLEOTIDE SEQUENCE [LARGE SCALE GENOMIC DNA]</scope>
    <source>
        <strain evidence="3 4">AF22-21</strain>
    </source>
</reference>
<keyword evidence="1" id="KW-0812">Transmembrane</keyword>
<dbReference type="OrthoDB" id="9794671at2"/>
<accession>A0A412IW05</accession>
<gene>
    <name evidence="3" type="ORF">DWX94_00030</name>
</gene>
<evidence type="ECO:0000259" key="2">
    <source>
        <dbReference type="Pfam" id="PF08486"/>
    </source>
</evidence>
<protein>
    <submittedName>
        <fullName evidence="3">SpoIID/LytB domain-containing protein</fullName>
    </submittedName>
</protein>
<dbReference type="InterPro" id="IPR013486">
    <property type="entry name" value="SpoIID/LytB"/>
</dbReference>
<organism evidence="3 4">
    <name type="scientific">Coprococcus eutactus</name>
    <dbReference type="NCBI Taxonomy" id="33043"/>
    <lineage>
        <taxon>Bacteria</taxon>
        <taxon>Bacillati</taxon>
        <taxon>Bacillota</taxon>
        <taxon>Clostridia</taxon>
        <taxon>Lachnospirales</taxon>
        <taxon>Lachnospiraceae</taxon>
        <taxon>Coprococcus</taxon>
    </lineage>
</organism>
<evidence type="ECO:0000313" key="3">
    <source>
        <dbReference type="EMBL" id="RGS44238.1"/>
    </source>
</evidence>
<dbReference type="InterPro" id="IPR013693">
    <property type="entry name" value="SpoIID/LytB_N"/>
</dbReference>
<evidence type="ECO:0000313" key="4">
    <source>
        <dbReference type="Proteomes" id="UP000283295"/>
    </source>
</evidence>
<dbReference type="Pfam" id="PF08486">
    <property type="entry name" value="SpoIID"/>
    <property type="match status" value="1"/>
</dbReference>
<dbReference type="GO" id="GO:0030435">
    <property type="term" value="P:sporulation resulting in formation of a cellular spore"/>
    <property type="evidence" value="ECO:0007669"/>
    <property type="project" value="InterPro"/>
</dbReference>
<feature type="domain" description="Sporulation stage II protein D amidase enhancer LytB N-terminal" evidence="2">
    <location>
        <begin position="54"/>
        <end position="151"/>
    </location>
</feature>
<name>A0A412IW05_9FIRM</name>
<dbReference type="NCBIfam" id="TIGR02669">
    <property type="entry name" value="SpoIID_LytB"/>
    <property type="match status" value="1"/>
</dbReference>
<feature type="transmembrane region" description="Helical" evidence="1">
    <location>
        <begin position="7"/>
        <end position="26"/>
    </location>
</feature>
<dbReference type="AlphaFoldDB" id="A0A412IW05"/>
<dbReference type="EMBL" id="QRVK01000001">
    <property type="protein sequence ID" value="RGS44238.1"/>
    <property type="molecule type" value="Genomic_DNA"/>
</dbReference>
<dbReference type="Proteomes" id="UP000283295">
    <property type="component" value="Unassembled WGS sequence"/>
</dbReference>
<sequence>MQKLRTVIIGIAVAVLLSYIISSIYARYRYPVSLSEGQPSGKSVCVYEDGQYDLMDVEEYIESVLIGVMQDDWNEEMLKAMAVVLRTGVYYQMENQDTSQTGKNDLINESELREIRYTYAELKEKWGDEYRNVARRSHAAVSNTRGVAIRYDGQVILPVYHVVSVGHTVSAEELYGYDIPYLRQVDSGADRMASDFSTTLMFGGDRLRKTFDKWLSQSQTESGEDVRVSDATASGFARTVNVFGCEINADDFCRQLGLQSTNVHIDKPGEDYRVITVGVGNSLGMSLYGAALLAANGESYDEIIQYYYTGVTVSK</sequence>
<keyword evidence="1" id="KW-0472">Membrane</keyword>
<proteinExistence type="predicted"/>